<organism evidence="2 3">
    <name type="scientific">Gallus gallus</name>
    <name type="common">Chicken</name>
    <dbReference type="NCBI Taxonomy" id="9031"/>
    <lineage>
        <taxon>Eukaryota</taxon>
        <taxon>Metazoa</taxon>
        <taxon>Chordata</taxon>
        <taxon>Craniata</taxon>
        <taxon>Vertebrata</taxon>
        <taxon>Euteleostomi</taxon>
        <taxon>Archelosauria</taxon>
        <taxon>Archosauria</taxon>
        <taxon>Dinosauria</taxon>
        <taxon>Saurischia</taxon>
        <taxon>Theropoda</taxon>
        <taxon>Coelurosauria</taxon>
        <taxon>Aves</taxon>
        <taxon>Neognathae</taxon>
        <taxon>Galloanserae</taxon>
        <taxon>Galliformes</taxon>
        <taxon>Phasianidae</taxon>
        <taxon>Phasianinae</taxon>
        <taxon>Gallus</taxon>
    </lineage>
</organism>
<dbReference type="GeneTree" id="ENSGT00960000190327"/>
<protein>
    <submittedName>
        <fullName evidence="2">Uncharacterized protein</fullName>
    </submittedName>
</protein>
<keyword evidence="3" id="KW-1185">Reference proteome</keyword>
<feature type="region of interest" description="Disordered" evidence="1">
    <location>
        <begin position="36"/>
        <end position="75"/>
    </location>
</feature>
<dbReference type="Proteomes" id="UP000000539">
    <property type="component" value="Chromosome 3"/>
</dbReference>
<feature type="compositionally biased region" description="Polar residues" evidence="1">
    <location>
        <begin position="52"/>
        <end position="64"/>
    </location>
</feature>
<evidence type="ECO:0000313" key="3">
    <source>
        <dbReference type="Proteomes" id="UP000000539"/>
    </source>
</evidence>
<name>A0A8V0YYN5_CHICK</name>
<evidence type="ECO:0000313" key="2">
    <source>
        <dbReference type="Ensembl" id="ENSGALP00010023763.1"/>
    </source>
</evidence>
<proteinExistence type="predicted"/>
<dbReference type="Ensembl" id="ENSGALT00010040799.1">
    <property type="protein sequence ID" value="ENSGALP00010023763.1"/>
    <property type="gene ID" value="ENSGALG00010016906.1"/>
</dbReference>
<reference evidence="2" key="2">
    <citation type="submission" date="2025-08" db="UniProtKB">
        <authorList>
            <consortium name="Ensembl"/>
        </authorList>
    </citation>
    <scope>IDENTIFICATION</scope>
    <source>
        <strain evidence="2">broiler</strain>
    </source>
</reference>
<reference evidence="2" key="3">
    <citation type="submission" date="2025-09" db="UniProtKB">
        <authorList>
            <consortium name="Ensembl"/>
        </authorList>
    </citation>
    <scope>IDENTIFICATION</scope>
    <source>
        <strain evidence="2">broiler</strain>
    </source>
</reference>
<dbReference type="InterPro" id="IPR031365">
    <property type="entry name" value="CMIP6"/>
</dbReference>
<dbReference type="AlphaFoldDB" id="A0A8V0YYN5"/>
<accession>A0A8V0YYN5</accession>
<reference evidence="2" key="1">
    <citation type="submission" date="2020-11" db="EMBL/GenBank/DDBJ databases">
        <title>Gallus gallus (Chicken) genome, bGalGal1, GRCg7b, maternal haplotype autosomes + Z &amp; W.</title>
        <authorList>
            <person name="Warren W."/>
            <person name="Formenti G."/>
            <person name="Fedrigo O."/>
            <person name="Haase B."/>
            <person name="Mountcastle J."/>
            <person name="Balacco J."/>
            <person name="Tracey A."/>
            <person name="Schneider V."/>
            <person name="Okimoto R."/>
            <person name="Cheng H."/>
            <person name="Hawken R."/>
            <person name="Howe K."/>
            <person name="Jarvis E.D."/>
        </authorList>
    </citation>
    <scope>NUCLEOTIDE SEQUENCE [LARGE SCALE GENOMIC DNA]</scope>
    <source>
        <strain evidence="2">Broiler</strain>
    </source>
</reference>
<sequence length="111" mass="12170">MSTLFPLPATWSFCVCRDKTSKWSIVPKGTEIFLSAGGSCSTEQPKTEKGNSVESRVTSPSSENHLSKPDVRATAKAYSKIPGRGHESSGVSQTTEVLFEEERMLFRNILS</sequence>
<evidence type="ECO:0000256" key="1">
    <source>
        <dbReference type="SAM" id="MobiDB-lite"/>
    </source>
</evidence>
<dbReference type="Pfam" id="PF15667">
    <property type="entry name" value="CMIP6"/>
    <property type="match status" value="1"/>
</dbReference>